<dbReference type="SUPFAM" id="SSF53474">
    <property type="entry name" value="alpha/beta-Hydrolases"/>
    <property type="match status" value="1"/>
</dbReference>
<dbReference type="PANTHER" id="PTHR43798:SF5">
    <property type="entry name" value="MONOACYLGLYCEROL LIPASE ABHD6"/>
    <property type="match status" value="1"/>
</dbReference>
<dbReference type="AlphaFoldDB" id="A0A2D2B4F3"/>
<gene>
    <name evidence="2" type="ORF">CSW64_20105</name>
</gene>
<dbReference type="GO" id="GO:0016020">
    <property type="term" value="C:membrane"/>
    <property type="evidence" value="ECO:0007669"/>
    <property type="project" value="TreeGrafter"/>
</dbReference>
<name>A0A2D2B4F3_9CAUL</name>
<dbReference type="InterPro" id="IPR029058">
    <property type="entry name" value="AB_hydrolase_fold"/>
</dbReference>
<feature type="domain" description="AB hydrolase-1" evidence="1">
    <location>
        <begin position="15"/>
        <end position="264"/>
    </location>
</feature>
<dbReference type="OrthoDB" id="9806902at2"/>
<dbReference type="InterPro" id="IPR050266">
    <property type="entry name" value="AB_hydrolase_sf"/>
</dbReference>
<dbReference type="InterPro" id="IPR000073">
    <property type="entry name" value="AB_hydrolase_1"/>
</dbReference>
<reference evidence="2 3" key="1">
    <citation type="submission" date="2017-10" db="EMBL/GenBank/DDBJ databases">
        <title>Genome sequence of Caulobacter mirabilis FWC38.</title>
        <authorList>
            <person name="Fiebig A."/>
            <person name="Crosson S."/>
        </authorList>
    </citation>
    <scope>NUCLEOTIDE SEQUENCE [LARGE SCALE GENOMIC DNA]</scope>
    <source>
        <strain evidence="2 3">FWC 38</strain>
    </source>
</reference>
<proteinExistence type="predicted"/>
<keyword evidence="3" id="KW-1185">Reference proteome</keyword>
<dbReference type="Gene3D" id="3.40.50.1820">
    <property type="entry name" value="alpha/beta hydrolase"/>
    <property type="match status" value="1"/>
</dbReference>
<organism evidence="2 3">
    <name type="scientific">Caulobacter mirabilis</name>
    <dbReference type="NCBI Taxonomy" id="69666"/>
    <lineage>
        <taxon>Bacteria</taxon>
        <taxon>Pseudomonadati</taxon>
        <taxon>Pseudomonadota</taxon>
        <taxon>Alphaproteobacteria</taxon>
        <taxon>Caulobacterales</taxon>
        <taxon>Caulobacteraceae</taxon>
        <taxon>Caulobacter</taxon>
    </lineage>
</organism>
<dbReference type="Pfam" id="PF12697">
    <property type="entry name" value="Abhydrolase_6"/>
    <property type="match status" value="1"/>
</dbReference>
<keyword evidence="2" id="KW-0378">Hydrolase</keyword>
<evidence type="ECO:0000313" key="2">
    <source>
        <dbReference type="EMBL" id="ATQ45133.1"/>
    </source>
</evidence>
<evidence type="ECO:0000313" key="3">
    <source>
        <dbReference type="Proteomes" id="UP000228945"/>
    </source>
</evidence>
<dbReference type="GO" id="GO:0047372">
    <property type="term" value="F:monoacylglycerol lipase activity"/>
    <property type="evidence" value="ECO:0007669"/>
    <property type="project" value="TreeGrafter"/>
</dbReference>
<dbReference type="EMBL" id="CP024201">
    <property type="protein sequence ID" value="ATQ45133.1"/>
    <property type="molecule type" value="Genomic_DNA"/>
</dbReference>
<protein>
    <submittedName>
        <fullName evidence="2">Alpha/beta hydrolase</fullName>
    </submittedName>
</protein>
<dbReference type="KEGG" id="cmb:CSW64_20105"/>
<dbReference type="Proteomes" id="UP000228945">
    <property type="component" value="Chromosome"/>
</dbReference>
<dbReference type="GO" id="GO:0046464">
    <property type="term" value="P:acylglycerol catabolic process"/>
    <property type="evidence" value="ECO:0007669"/>
    <property type="project" value="TreeGrafter"/>
</dbReference>
<dbReference type="PANTHER" id="PTHR43798">
    <property type="entry name" value="MONOACYLGLYCEROL LIPASE"/>
    <property type="match status" value="1"/>
</dbReference>
<sequence>MAALEFGPADRPLDVVFLHANGFNAGTYRSIFAPLGDQLRILAVDQRGHGRTTLPAQPFVGNVWRQYGDDLLALLDAVGETPTVLAGHSMGGTACLLASAKCADAAKRLVLFDPVIITPERAALFGEDGMRNSPLAVGALKRRATFADRQAAFDGYRGRGAFKTWPEESLRDYLADGLVEAEGGGMRLACAPTWESANFSTPSPDAVGGIPDIRANIRILKAEIGSTAQFEIHEPAVLAAGAEIEVVPGTSHFLPMERPDLVRAELLKAAR</sequence>
<accession>A0A2D2B4F3</accession>
<evidence type="ECO:0000259" key="1">
    <source>
        <dbReference type="Pfam" id="PF12697"/>
    </source>
</evidence>